<dbReference type="Proteomes" id="UP000694892">
    <property type="component" value="Chromosome 5L"/>
</dbReference>
<organism evidence="1 2">
    <name type="scientific">Xenopus laevis</name>
    <name type="common">African clawed frog</name>
    <dbReference type="NCBI Taxonomy" id="8355"/>
    <lineage>
        <taxon>Eukaryota</taxon>
        <taxon>Metazoa</taxon>
        <taxon>Chordata</taxon>
        <taxon>Craniata</taxon>
        <taxon>Vertebrata</taxon>
        <taxon>Euteleostomi</taxon>
        <taxon>Amphibia</taxon>
        <taxon>Batrachia</taxon>
        <taxon>Anura</taxon>
        <taxon>Pipoidea</taxon>
        <taxon>Pipidae</taxon>
        <taxon>Xenopodinae</taxon>
        <taxon>Xenopus</taxon>
        <taxon>Xenopus</taxon>
    </lineage>
</organism>
<reference evidence="2" key="1">
    <citation type="journal article" date="2016" name="Nature">
        <title>Genome evolution in the allotetraploid frog Xenopus laevis.</title>
        <authorList>
            <person name="Session A.M."/>
            <person name="Uno Y."/>
            <person name="Kwon T."/>
            <person name="Chapman J.A."/>
            <person name="Toyoda A."/>
            <person name="Takahashi S."/>
            <person name="Fukui A."/>
            <person name="Hikosaka A."/>
            <person name="Suzuki A."/>
            <person name="Kondo M."/>
            <person name="van Heeringen S.J."/>
            <person name="Quigley I."/>
            <person name="Heinz S."/>
            <person name="Ogino H."/>
            <person name="Ochi H."/>
            <person name="Hellsten U."/>
            <person name="Lyons J.B."/>
            <person name="Simakov O."/>
            <person name="Putnam N."/>
            <person name="Stites J."/>
            <person name="Kuroki Y."/>
            <person name="Tanaka T."/>
            <person name="Michiue T."/>
            <person name="Watanabe M."/>
            <person name="Bogdanovic O."/>
            <person name="Lister R."/>
            <person name="Georgiou G."/>
            <person name="Paranjpe S.S."/>
            <person name="van Kruijsbergen I."/>
            <person name="Shu S."/>
            <person name="Carlson J."/>
            <person name="Kinoshita T."/>
            <person name="Ohta Y."/>
            <person name="Mawaribuchi S."/>
            <person name="Jenkins J."/>
            <person name="Grimwood J."/>
            <person name="Schmutz J."/>
            <person name="Mitros T."/>
            <person name="Mozaffari S.V."/>
            <person name="Suzuki Y."/>
            <person name="Haramoto Y."/>
            <person name="Yamamoto T.S."/>
            <person name="Takagi C."/>
            <person name="Heald R."/>
            <person name="Miller K."/>
            <person name="Haudenschild C."/>
            <person name="Kitzman J."/>
            <person name="Nakayama T."/>
            <person name="Izutsu Y."/>
            <person name="Robert J."/>
            <person name="Fortriede J."/>
            <person name="Burns K."/>
            <person name="Lotay V."/>
            <person name="Karimi K."/>
            <person name="Yasuoka Y."/>
            <person name="Dichmann D.S."/>
            <person name="Flajnik M.F."/>
            <person name="Houston D.W."/>
            <person name="Shendure J."/>
            <person name="DuPasquier L."/>
            <person name="Vize P.D."/>
            <person name="Zorn A.M."/>
            <person name="Ito M."/>
            <person name="Marcotte E.M."/>
            <person name="Wallingford J.B."/>
            <person name="Ito Y."/>
            <person name="Asashima M."/>
            <person name="Ueno N."/>
            <person name="Matsuda Y."/>
            <person name="Veenstra G.J."/>
            <person name="Fujiyama A."/>
            <person name="Harland R.M."/>
            <person name="Taira M."/>
            <person name="Rokhsar D.S."/>
        </authorList>
    </citation>
    <scope>NUCLEOTIDE SEQUENCE [LARGE SCALE GENOMIC DNA]</scope>
    <source>
        <strain evidence="2">J</strain>
    </source>
</reference>
<name>A0A974CWW5_XENLA</name>
<protein>
    <submittedName>
        <fullName evidence="1">Uncharacterized protein</fullName>
    </submittedName>
</protein>
<dbReference type="EMBL" id="CM004474">
    <property type="protein sequence ID" value="OCT80908.1"/>
    <property type="molecule type" value="Genomic_DNA"/>
</dbReference>
<gene>
    <name evidence="1" type="ORF">XELAEV_18027720mg</name>
</gene>
<evidence type="ECO:0000313" key="1">
    <source>
        <dbReference type="EMBL" id="OCT80908.1"/>
    </source>
</evidence>
<proteinExistence type="predicted"/>
<evidence type="ECO:0000313" key="2">
    <source>
        <dbReference type="Proteomes" id="UP000694892"/>
    </source>
</evidence>
<sequence>MLAENESNVFPKFSNKIALMLGVYEKHPSLWSKGEDAGWCLSTLLHRGLQHHQMQSHSAVRGTSFECILARQKHVGNEK</sequence>
<accession>A0A974CWW5</accession>
<dbReference type="AlphaFoldDB" id="A0A974CWW5"/>